<gene>
    <name evidence="1" type="ORF">CLUMA_CG000380</name>
</gene>
<reference evidence="1 2" key="1">
    <citation type="submission" date="2015-04" db="EMBL/GenBank/DDBJ databases">
        <authorList>
            <person name="Syromyatnikov M.Y."/>
            <person name="Popov V.N."/>
        </authorList>
    </citation>
    <scope>NUCLEOTIDE SEQUENCE [LARGE SCALE GENOMIC DNA]</scope>
</reference>
<dbReference type="AlphaFoldDB" id="A0A1J1HIV7"/>
<evidence type="ECO:0000313" key="2">
    <source>
        <dbReference type="Proteomes" id="UP000183832"/>
    </source>
</evidence>
<evidence type="ECO:0000313" key="1">
    <source>
        <dbReference type="EMBL" id="CRK86398.1"/>
    </source>
</evidence>
<accession>A0A1J1HIV7</accession>
<proteinExistence type="predicted"/>
<protein>
    <submittedName>
        <fullName evidence="1">CLUMA_CG000380, isoform A</fullName>
    </submittedName>
</protein>
<dbReference type="EMBL" id="CVRI01000001">
    <property type="protein sequence ID" value="CRK86398.1"/>
    <property type="molecule type" value="Genomic_DNA"/>
</dbReference>
<dbReference type="Proteomes" id="UP000183832">
    <property type="component" value="Unassembled WGS sequence"/>
</dbReference>
<sequence length="94" mass="10231">MGLKDTNYCNYPAQSTELLPINGGDDDRTVNNFEKYKSIMHVKTAAIPFNNNFSVDCGGNQKVTSIIQATASAGIITRDLNIGDLRFKTSVKAS</sequence>
<organism evidence="1 2">
    <name type="scientific">Clunio marinus</name>
    <dbReference type="NCBI Taxonomy" id="568069"/>
    <lineage>
        <taxon>Eukaryota</taxon>
        <taxon>Metazoa</taxon>
        <taxon>Ecdysozoa</taxon>
        <taxon>Arthropoda</taxon>
        <taxon>Hexapoda</taxon>
        <taxon>Insecta</taxon>
        <taxon>Pterygota</taxon>
        <taxon>Neoptera</taxon>
        <taxon>Endopterygota</taxon>
        <taxon>Diptera</taxon>
        <taxon>Nematocera</taxon>
        <taxon>Chironomoidea</taxon>
        <taxon>Chironomidae</taxon>
        <taxon>Clunio</taxon>
    </lineage>
</organism>
<keyword evidence="2" id="KW-1185">Reference proteome</keyword>
<name>A0A1J1HIV7_9DIPT</name>